<dbReference type="Pfam" id="PF12732">
    <property type="entry name" value="YtxH"/>
    <property type="match status" value="1"/>
</dbReference>
<evidence type="ECO:0000313" key="3">
    <source>
        <dbReference type="Proteomes" id="UP000184212"/>
    </source>
</evidence>
<feature type="transmembrane region" description="Helical" evidence="1">
    <location>
        <begin position="20"/>
        <end position="43"/>
    </location>
</feature>
<dbReference type="AlphaFoldDB" id="A0A1M5KMP3"/>
<evidence type="ECO:0000313" key="2">
    <source>
        <dbReference type="EMBL" id="SHG54092.1"/>
    </source>
</evidence>
<reference evidence="2 3" key="1">
    <citation type="submission" date="2016-11" db="EMBL/GenBank/DDBJ databases">
        <authorList>
            <person name="Jaros S."/>
            <person name="Januszkiewicz K."/>
            <person name="Wedrychowicz H."/>
        </authorList>
    </citation>
    <scope>NUCLEOTIDE SEQUENCE [LARGE SCALE GENOMIC DNA]</scope>
    <source>
        <strain evidence="2 3">DSM 24574</strain>
    </source>
</reference>
<dbReference type="RefSeq" id="WP_073134754.1">
    <property type="nucleotide sequence ID" value="NZ_FQWQ01000001.1"/>
</dbReference>
<proteinExistence type="predicted"/>
<keyword evidence="1" id="KW-1133">Transmembrane helix</keyword>
<dbReference type="Proteomes" id="UP000184212">
    <property type="component" value="Unassembled WGS sequence"/>
</dbReference>
<dbReference type="InterPro" id="IPR024623">
    <property type="entry name" value="YtxH"/>
</dbReference>
<organism evidence="2 3">
    <name type="scientific">Chryseolinea serpens</name>
    <dbReference type="NCBI Taxonomy" id="947013"/>
    <lineage>
        <taxon>Bacteria</taxon>
        <taxon>Pseudomonadati</taxon>
        <taxon>Bacteroidota</taxon>
        <taxon>Cytophagia</taxon>
        <taxon>Cytophagales</taxon>
        <taxon>Fulvivirgaceae</taxon>
        <taxon>Chryseolinea</taxon>
    </lineage>
</organism>
<protein>
    <submittedName>
        <fullName evidence="2">Gas vesicle protein</fullName>
    </submittedName>
</protein>
<sequence length="97" mass="10510">MKLIDQNGITLNTTMKVVGAFLLGTAIGTATGLLVAPSSGSATRKQLKKKTKKYSQEALDMATDYLDSLRKGYNKKIERYAGNGKTAIDSLKENIKL</sequence>
<keyword evidence="1" id="KW-0472">Membrane</keyword>
<dbReference type="InterPro" id="IPR052928">
    <property type="entry name" value="Desiccation-related_membrane"/>
</dbReference>
<evidence type="ECO:0000256" key="1">
    <source>
        <dbReference type="SAM" id="Phobius"/>
    </source>
</evidence>
<gene>
    <name evidence="2" type="ORF">SAMN04488109_0737</name>
</gene>
<accession>A0A1M5KMP3</accession>
<dbReference type="PANTHER" id="PTHR35792">
    <property type="entry name" value="GENERAL STRESS PROTEIN"/>
    <property type="match status" value="1"/>
</dbReference>
<name>A0A1M5KMP3_9BACT</name>
<keyword evidence="3" id="KW-1185">Reference proteome</keyword>
<dbReference type="EMBL" id="FQWQ01000001">
    <property type="protein sequence ID" value="SHG54092.1"/>
    <property type="molecule type" value="Genomic_DNA"/>
</dbReference>
<keyword evidence="1" id="KW-0812">Transmembrane</keyword>
<dbReference type="PANTHER" id="PTHR35792:SF2">
    <property type="entry name" value="GENERAL STRESS PROTEIN"/>
    <property type="match status" value="1"/>
</dbReference>